<dbReference type="EMBL" id="JAZGSY010000003">
    <property type="protein sequence ID" value="KAL1844196.1"/>
    <property type="molecule type" value="Genomic_DNA"/>
</dbReference>
<keyword evidence="1" id="KW-0732">Signal</keyword>
<dbReference type="SUPFAM" id="SSF51905">
    <property type="entry name" value="FAD/NAD(P)-binding domain"/>
    <property type="match status" value="1"/>
</dbReference>
<dbReference type="Gene3D" id="1.10.405.20">
    <property type="match status" value="1"/>
</dbReference>
<dbReference type="Gene3D" id="3.50.50.60">
    <property type="entry name" value="FAD/NAD(P)-binding domain"/>
    <property type="match status" value="1"/>
</dbReference>
<feature type="chain" id="PRO_5046894674" description="FAD dependent oxidoreductase" evidence="1">
    <location>
        <begin position="26"/>
        <end position="482"/>
    </location>
</feature>
<keyword evidence="3" id="KW-1185">Reference proteome</keyword>
<feature type="signal peptide" evidence="1">
    <location>
        <begin position="1"/>
        <end position="25"/>
    </location>
</feature>
<evidence type="ECO:0008006" key="4">
    <source>
        <dbReference type="Google" id="ProtNLM"/>
    </source>
</evidence>
<dbReference type="InterPro" id="IPR050464">
    <property type="entry name" value="Zeta_carotene_desat/Oxidored"/>
</dbReference>
<dbReference type="PANTHER" id="PTHR42923">
    <property type="entry name" value="PROTOPORPHYRINOGEN OXIDASE"/>
    <property type="match status" value="1"/>
</dbReference>
<dbReference type="PANTHER" id="PTHR42923:SF26">
    <property type="entry name" value="FMN REDUCTASE LOT6, PUTATIVE (AFU_ORTHOLOGUE AFUA_7G06600)-RELATED"/>
    <property type="match status" value="1"/>
</dbReference>
<sequence>MHFTMRTLVRLGCLAALTGATGVHCRCTQTITRDVAIIGGGASGAHAAVWLRDHGHSVVVVEKASQLGGHTAAFKDPVTGKDINVGVQTWIEYENSFDFPARMNVSTSGAMEFTPNTPNFVDMKTGRRVAGYEAPAEAAMYPAIQRYVDAISAYEDIMLPGFFNFPDEIPEDLVMPFGQFVEKYDLYDAVPQLWDSTVMGVGDPMNVPTFFIVQASAIPMARALLGTAAAAVPDSGRLYDLYESIANFLGNDVLYSSKVIKSTRTNSGVSLTVSGPRGKQTCIQAKRLLIAIQPTPSNMAPFNLDREERDVLGRFRFPTVYAGILRHPALPKLNAYSNRSPTPGGLNHTVFPVASQVGHIGYIGGTEDLFQFTAVGTQQETASSMKLRIGKAIDAMIAAGTVERPKLQPGVKPHVTFAAFGDHGHMHAQVSAADLRDGFIKKLYGLQGKRNTWYTGAAFSSGFSTILWEYNKVLLPKVVEGL</sequence>
<protein>
    <recommendedName>
        <fullName evidence="4">FAD dependent oxidoreductase</fullName>
    </recommendedName>
</protein>
<name>A0ABR3VRD8_HUMIN</name>
<dbReference type="Proteomes" id="UP001583172">
    <property type="component" value="Unassembled WGS sequence"/>
</dbReference>
<evidence type="ECO:0000313" key="3">
    <source>
        <dbReference type="Proteomes" id="UP001583172"/>
    </source>
</evidence>
<evidence type="ECO:0000256" key="1">
    <source>
        <dbReference type="SAM" id="SignalP"/>
    </source>
</evidence>
<organism evidence="2 3">
    <name type="scientific">Humicola insolens</name>
    <name type="common">Soft-rot fungus</name>
    <dbReference type="NCBI Taxonomy" id="85995"/>
    <lineage>
        <taxon>Eukaryota</taxon>
        <taxon>Fungi</taxon>
        <taxon>Dikarya</taxon>
        <taxon>Ascomycota</taxon>
        <taxon>Pezizomycotina</taxon>
        <taxon>Sordariomycetes</taxon>
        <taxon>Sordariomycetidae</taxon>
        <taxon>Sordariales</taxon>
        <taxon>Chaetomiaceae</taxon>
        <taxon>Mycothermus</taxon>
    </lineage>
</organism>
<dbReference type="Pfam" id="PF13450">
    <property type="entry name" value="NAD_binding_8"/>
    <property type="match status" value="1"/>
</dbReference>
<dbReference type="Gene3D" id="3.30.70.1990">
    <property type="match status" value="1"/>
</dbReference>
<dbReference type="InterPro" id="IPR036188">
    <property type="entry name" value="FAD/NAD-bd_sf"/>
</dbReference>
<comment type="caution">
    <text evidence="2">The sequence shown here is derived from an EMBL/GenBank/DDBJ whole genome shotgun (WGS) entry which is preliminary data.</text>
</comment>
<gene>
    <name evidence="2" type="ORF">VTJ49DRAFT_3852</name>
</gene>
<proteinExistence type="predicted"/>
<evidence type="ECO:0000313" key="2">
    <source>
        <dbReference type="EMBL" id="KAL1844196.1"/>
    </source>
</evidence>
<reference evidence="2 3" key="1">
    <citation type="journal article" date="2024" name="Commun. Biol.">
        <title>Comparative genomic analysis of thermophilic fungi reveals convergent evolutionary adaptations and gene losses.</title>
        <authorList>
            <person name="Steindorff A.S."/>
            <person name="Aguilar-Pontes M.V."/>
            <person name="Robinson A.J."/>
            <person name="Andreopoulos B."/>
            <person name="LaButti K."/>
            <person name="Kuo A."/>
            <person name="Mondo S."/>
            <person name="Riley R."/>
            <person name="Otillar R."/>
            <person name="Haridas S."/>
            <person name="Lipzen A."/>
            <person name="Grimwood J."/>
            <person name="Schmutz J."/>
            <person name="Clum A."/>
            <person name="Reid I.D."/>
            <person name="Moisan M.C."/>
            <person name="Butler G."/>
            <person name="Nguyen T.T.M."/>
            <person name="Dewar K."/>
            <person name="Conant G."/>
            <person name="Drula E."/>
            <person name="Henrissat B."/>
            <person name="Hansel C."/>
            <person name="Singer S."/>
            <person name="Hutchinson M.I."/>
            <person name="de Vries R.P."/>
            <person name="Natvig D.O."/>
            <person name="Powell A.J."/>
            <person name="Tsang A."/>
            <person name="Grigoriev I.V."/>
        </authorList>
    </citation>
    <scope>NUCLEOTIDE SEQUENCE [LARGE SCALE GENOMIC DNA]</scope>
    <source>
        <strain evidence="2 3">CBS 620.91</strain>
    </source>
</reference>
<accession>A0ABR3VRD8</accession>